<reference evidence="2 3" key="1">
    <citation type="journal article" date="2020" name="IScience">
        <title>Genome Sequencing of the Endangered Kingdonia uniflora (Circaeasteraceae, Ranunculales) Reveals Potential Mechanisms of Evolutionary Specialization.</title>
        <authorList>
            <person name="Sun Y."/>
            <person name="Deng T."/>
            <person name="Zhang A."/>
            <person name="Moore M.J."/>
            <person name="Landis J.B."/>
            <person name="Lin N."/>
            <person name="Zhang H."/>
            <person name="Zhang X."/>
            <person name="Huang J."/>
            <person name="Zhang X."/>
            <person name="Sun H."/>
            <person name="Wang H."/>
        </authorList>
    </citation>
    <scope>NUCLEOTIDE SEQUENCE [LARGE SCALE GENOMIC DNA]</scope>
    <source>
        <strain evidence="2">TB1705</strain>
        <tissue evidence="2">Leaf</tissue>
    </source>
</reference>
<keyword evidence="3" id="KW-1185">Reference proteome</keyword>
<organism evidence="2 3">
    <name type="scientific">Kingdonia uniflora</name>
    <dbReference type="NCBI Taxonomy" id="39325"/>
    <lineage>
        <taxon>Eukaryota</taxon>
        <taxon>Viridiplantae</taxon>
        <taxon>Streptophyta</taxon>
        <taxon>Embryophyta</taxon>
        <taxon>Tracheophyta</taxon>
        <taxon>Spermatophyta</taxon>
        <taxon>Magnoliopsida</taxon>
        <taxon>Ranunculales</taxon>
        <taxon>Circaeasteraceae</taxon>
        <taxon>Kingdonia</taxon>
    </lineage>
</organism>
<name>A0A7J7P2R7_9MAGN</name>
<proteinExistence type="predicted"/>
<comment type="caution">
    <text evidence="2">The sequence shown here is derived from an EMBL/GenBank/DDBJ whole genome shotgun (WGS) entry which is preliminary data.</text>
</comment>
<accession>A0A7J7P2R7</accession>
<evidence type="ECO:0000313" key="3">
    <source>
        <dbReference type="Proteomes" id="UP000541444"/>
    </source>
</evidence>
<evidence type="ECO:0000256" key="1">
    <source>
        <dbReference type="SAM" id="Coils"/>
    </source>
</evidence>
<keyword evidence="1" id="KW-0175">Coiled coil</keyword>
<protein>
    <submittedName>
        <fullName evidence="2">Uncharacterized protein</fullName>
    </submittedName>
</protein>
<dbReference type="EMBL" id="JACGCM010000333">
    <property type="protein sequence ID" value="KAF6173613.1"/>
    <property type="molecule type" value="Genomic_DNA"/>
</dbReference>
<feature type="coiled-coil region" evidence="1">
    <location>
        <begin position="336"/>
        <end position="410"/>
    </location>
</feature>
<sequence length="709" mass="80080">MAEPIHIDDKDIFENLQDLEPLMIDVTTCAQQLGGRYRVGSSSADIASVDQFRVAPRIVEVSDKEGGQYSDERLLVSGNYEFDKKDPGELLKRRTFYLALKEIEMNSEIQEQLYNIRRWFYGMIDNLVIDQEKVGALFQEAGLKKSRAKVAEVSVIDGKMFVRNKRAVELSLLLENPLLAGYTTDSVTTEKHSVFTKTLGKGKKKMAISQVVAPVLPPKRYSSKLKIEEGGKVETPIVVPHGRPLLVLTSMLLKKRADSEASKKKYVNKSEIEVQRTMDAYVSRTDVLEVEVDDYLVGAESLITFLSESHQNMSKIKKLLTEAKYRIVGGVLANQLVAYKNIKKDLTKEKEDLIEEKKKLNAKLNRYKLDAGKVQEVALRDARKVWETKVEEITAELAKEKDEALALLRTNFEKDVREHVNDAQRAMKVEHGKVWDKVKAEFMRDSLDAYKKVRANYGGQFVEMEQREDHYKALVIAGNLAFDNLDEEDEVRETPEVPSRTEVVNDFAMLNSDGLLPEEILDVLAPGGISKFDDVVSTPAELITCVMVPPQVRNGFVSGFIDPVEVTEETWLIAFIYAFNKRSSSSNALEDVILDCESWTFGQEGSGLFFVTWEDVGIEVVLSYFEHNDQRVIVRVLDMAGIAVLEGEFDDACDDFLELSMLRMLFSFRLFPLKEPERGCPDLLTSVLGRIPFISAIPGCADQQFLVSS</sequence>
<dbReference type="Proteomes" id="UP000541444">
    <property type="component" value="Unassembled WGS sequence"/>
</dbReference>
<evidence type="ECO:0000313" key="2">
    <source>
        <dbReference type="EMBL" id="KAF6173613.1"/>
    </source>
</evidence>
<dbReference type="AlphaFoldDB" id="A0A7J7P2R7"/>
<gene>
    <name evidence="2" type="ORF">GIB67_022972</name>
</gene>